<name>A0A8H5I0T8_9AGAR</name>
<gene>
    <name evidence="2" type="ORF">D9757_001346</name>
</gene>
<dbReference type="AlphaFoldDB" id="A0A8H5I0T8"/>
<keyword evidence="3" id="KW-1185">Reference proteome</keyword>
<evidence type="ECO:0000313" key="2">
    <source>
        <dbReference type="EMBL" id="KAF5393179.1"/>
    </source>
</evidence>
<dbReference type="Proteomes" id="UP000518752">
    <property type="component" value="Unassembled WGS sequence"/>
</dbReference>
<evidence type="ECO:0000256" key="1">
    <source>
        <dbReference type="SAM" id="MobiDB-lite"/>
    </source>
</evidence>
<organism evidence="2 3">
    <name type="scientific">Collybiopsis confluens</name>
    <dbReference type="NCBI Taxonomy" id="2823264"/>
    <lineage>
        <taxon>Eukaryota</taxon>
        <taxon>Fungi</taxon>
        <taxon>Dikarya</taxon>
        <taxon>Basidiomycota</taxon>
        <taxon>Agaricomycotina</taxon>
        <taxon>Agaricomycetes</taxon>
        <taxon>Agaricomycetidae</taxon>
        <taxon>Agaricales</taxon>
        <taxon>Marasmiineae</taxon>
        <taxon>Omphalotaceae</taxon>
        <taxon>Collybiopsis</taxon>
    </lineage>
</organism>
<evidence type="ECO:0000313" key="3">
    <source>
        <dbReference type="Proteomes" id="UP000518752"/>
    </source>
</evidence>
<feature type="region of interest" description="Disordered" evidence="1">
    <location>
        <begin position="37"/>
        <end position="62"/>
    </location>
</feature>
<sequence length="121" mass="13776">MRDEPHVPALESSWTLASTRPSLDLFKMDFSTLLRSQSASSKPAKRHGTEQAERVVDGAKSEMVDLEDPERKNISENKLSDPDEIAFIETNNYLFSGPRPVNPLSKLQLVFRQVPDKIRFF</sequence>
<protein>
    <submittedName>
        <fullName evidence="2">Uncharacterized protein</fullName>
    </submittedName>
</protein>
<accession>A0A8H5I0T8</accession>
<feature type="compositionally biased region" description="Basic and acidic residues" evidence="1">
    <location>
        <begin position="47"/>
        <end position="62"/>
    </location>
</feature>
<comment type="caution">
    <text evidence="2">The sequence shown here is derived from an EMBL/GenBank/DDBJ whole genome shotgun (WGS) entry which is preliminary data.</text>
</comment>
<proteinExistence type="predicted"/>
<reference evidence="2 3" key="1">
    <citation type="journal article" date="2020" name="ISME J.">
        <title>Uncovering the hidden diversity of litter-decomposition mechanisms in mushroom-forming fungi.</title>
        <authorList>
            <person name="Floudas D."/>
            <person name="Bentzer J."/>
            <person name="Ahren D."/>
            <person name="Johansson T."/>
            <person name="Persson P."/>
            <person name="Tunlid A."/>
        </authorList>
    </citation>
    <scope>NUCLEOTIDE SEQUENCE [LARGE SCALE GENOMIC DNA]</scope>
    <source>
        <strain evidence="2 3">CBS 406.79</strain>
    </source>
</reference>
<dbReference type="EMBL" id="JAACJN010000003">
    <property type="protein sequence ID" value="KAF5393179.1"/>
    <property type="molecule type" value="Genomic_DNA"/>
</dbReference>